<gene>
    <name evidence="2" type="ORF">AWU67_08850</name>
</gene>
<reference evidence="2 3" key="1">
    <citation type="journal article" date="2016" name="J. Biotechnol.">
        <title>First complete genome sequence of a species in the genus Microterricola, an extremophilic cold active enzyme producing bacterial strain ERGS5:02 isolated from Sikkim Himalaya.</title>
        <authorList>
            <person name="Himanshu"/>
            <person name="Swarnkar M.K."/>
            <person name="Singh D."/>
            <person name="Kumar R."/>
        </authorList>
    </citation>
    <scope>NUCLEOTIDE SEQUENCE [LARGE SCALE GENOMIC DNA]</scope>
    <source>
        <strain evidence="2 3">ERGS5:02</strain>
    </source>
</reference>
<dbReference type="NCBIfam" id="TIGR00199">
    <property type="entry name" value="PncC_domain"/>
    <property type="match status" value="1"/>
</dbReference>
<dbReference type="AlphaFoldDB" id="A0A109QXS7"/>
<dbReference type="EMBL" id="CP014145">
    <property type="protein sequence ID" value="AMB60437.1"/>
    <property type="molecule type" value="Genomic_DNA"/>
</dbReference>
<keyword evidence="3" id="KW-1185">Reference proteome</keyword>
<dbReference type="SUPFAM" id="SSF142433">
    <property type="entry name" value="CinA-like"/>
    <property type="match status" value="1"/>
</dbReference>
<reference evidence="3" key="2">
    <citation type="submission" date="2016-01" db="EMBL/GenBank/DDBJ databases">
        <title>First complete genome sequence of a species in the genus Microterricola, an extremophilic cold active enzyme producing strain ERGS5:02 isolated from Sikkim Himalaya.</title>
        <authorList>
            <person name="Kumar R."/>
            <person name="Singh D."/>
            <person name="Swarnkar M.K."/>
        </authorList>
    </citation>
    <scope>NUCLEOTIDE SEQUENCE [LARGE SCALE GENOMIC DNA]</scope>
    <source>
        <strain evidence="3">ERGS5:02</strain>
    </source>
</reference>
<dbReference type="Proteomes" id="UP000058305">
    <property type="component" value="Chromosome"/>
</dbReference>
<dbReference type="InterPro" id="IPR008136">
    <property type="entry name" value="CinA_C"/>
</dbReference>
<proteinExistence type="predicted"/>
<name>A0A109QXS7_9MICO</name>
<dbReference type="InterPro" id="IPR036653">
    <property type="entry name" value="CinA-like_C"/>
</dbReference>
<evidence type="ECO:0000313" key="3">
    <source>
        <dbReference type="Proteomes" id="UP000058305"/>
    </source>
</evidence>
<protein>
    <recommendedName>
        <fullName evidence="1">CinA C-terminal domain-containing protein</fullName>
    </recommendedName>
</protein>
<sequence>MIAELTRRGETVAVAESLTGGLLAAALIAVPGASAVVNGGVVAYNTAIKHSVLGVDAALLAERGAVDPVVARQMADGVRTVLAVDGRAADYGLATTGVAGPDPQDGQPPGTVYLGIAAGADIRSLGLDLSGGRAAIRASTVDAALAAFWHDLQRRRRPE</sequence>
<organism evidence="2 3">
    <name type="scientific">Microterricola viridarii</name>
    <dbReference type="NCBI Taxonomy" id="412690"/>
    <lineage>
        <taxon>Bacteria</taxon>
        <taxon>Bacillati</taxon>
        <taxon>Actinomycetota</taxon>
        <taxon>Actinomycetes</taxon>
        <taxon>Micrococcales</taxon>
        <taxon>Microbacteriaceae</taxon>
        <taxon>Microterricola</taxon>
    </lineage>
</organism>
<evidence type="ECO:0000313" key="2">
    <source>
        <dbReference type="EMBL" id="AMB60437.1"/>
    </source>
</evidence>
<dbReference type="KEGG" id="mvd:AWU67_08850"/>
<dbReference type="Gene3D" id="3.90.950.20">
    <property type="entry name" value="CinA-like"/>
    <property type="match status" value="1"/>
</dbReference>
<evidence type="ECO:0000259" key="1">
    <source>
        <dbReference type="Pfam" id="PF02464"/>
    </source>
</evidence>
<feature type="domain" description="CinA C-terminal" evidence="1">
    <location>
        <begin position="3"/>
        <end position="148"/>
    </location>
</feature>
<accession>A0A109QXS7</accession>
<dbReference type="Pfam" id="PF02464">
    <property type="entry name" value="CinA"/>
    <property type="match status" value="1"/>
</dbReference>
<dbReference type="OrthoDB" id="1253990at2"/>